<dbReference type="PANTHER" id="PTHR46481:SF10">
    <property type="entry name" value="ZINC FINGER BED DOMAIN-CONTAINING PROTEIN 39"/>
    <property type="match status" value="1"/>
</dbReference>
<keyword evidence="2" id="KW-0479">Metal-binding</keyword>
<dbReference type="GO" id="GO:0008270">
    <property type="term" value="F:zinc ion binding"/>
    <property type="evidence" value="ECO:0007669"/>
    <property type="project" value="UniProtKB-KW"/>
</dbReference>
<evidence type="ECO:0000256" key="2">
    <source>
        <dbReference type="ARBA" id="ARBA00022723"/>
    </source>
</evidence>
<comment type="subcellular location">
    <subcellularLocation>
        <location evidence="1">Nucleus</location>
    </subcellularLocation>
</comment>
<dbReference type="Proteomes" id="UP000183832">
    <property type="component" value="Unassembled WGS sequence"/>
</dbReference>
<feature type="non-terminal residue" evidence="6">
    <location>
        <position position="211"/>
    </location>
</feature>
<accession>A0A1J1IYT8</accession>
<dbReference type="GO" id="GO:0005634">
    <property type="term" value="C:nucleus"/>
    <property type="evidence" value="ECO:0007669"/>
    <property type="project" value="UniProtKB-SubCell"/>
</dbReference>
<name>A0A1J1IYT8_9DIPT</name>
<proteinExistence type="predicted"/>
<dbReference type="EMBL" id="CVRI01000063">
    <property type="protein sequence ID" value="CRL04326.1"/>
    <property type="molecule type" value="Genomic_DNA"/>
</dbReference>
<evidence type="ECO:0000256" key="4">
    <source>
        <dbReference type="ARBA" id="ARBA00022833"/>
    </source>
</evidence>
<dbReference type="SUPFAM" id="SSF140996">
    <property type="entry name" value="Hermes dimerisation domain"/>
    <property type="match status" value="1"/>
</dbReference>
<evidence type="ECO:0000256" key="1">
    <source>
        <dbReference type="ARBA" id="ARBA00004123"/>
    </source>
</evidence>
<reference evidence="6 7" key="1">
    <citation type="submission" date="2015-04" db="EMBL/GenBank/DDBJ databases">
        <authorList>
            <person name="Syromyatnikov M.Y."/>
            <person name="Popov V.N."/>
        </authorList>
    </citation>
    <scope>NUCLEOTIDE SEQUENCE [LARGE SCALE GENOMIC DNA]</scope>
</reference>
<keyword evidence="3" id="KW-0863">Zinc-finger</keyword>
<keyword evidence="7" id="KW-1185">Reference proteome</keyword>
<dbReference type="InterPro" id="IPR052035">
    <property type="entry name" value="ZnF_BED_domain_contain"/>
</dbReference>
<keyword evidence="5" id="KW-0539">Nucleus</keyword>
<gene>
    <name evidence="6" type="ORF">CLUMA_CG017421</name>
</gene>
<protein>
    <submittedName>
        <fullName evidence="6">CLUMA_CG017421, isoform A</fullName>
    </submittedName>
</protein>
<evidence type="ECO:0000313" key="6">
    <source>
        <dbReference type="EMBL" id="CRL04326.1"/>
    </source>
</evidence>
<dbReference type="PANTHER" id="PTHR46481">
    <property type="entry name" value="ZINC FINGER BED DOMAIN-CONTAINING PROTEIN 4"/>
    <property type="match status" value="1"/>
</dbReference>
<dbReference type="OrthoDB" id="10045324at2759"/>
<dbReference type="STRING" id="568069.A0A1J1IYT8"/>
<dbReference type="AlphaFoldDB" id="A0A1J1IYT8"/>
<sequence length="211" mass="24119">MKAFFFCSLCLEEGIISNKYCGNSTSGMIHHLRTSHKINNEKEIESSLKRTKGLFDRSCILQDNKASKALFTRRTALMLCRTLMPFSIVENEGFKDWMLNNNFVQNVDDIPNKNSVLNSALNDVYNSAESLMKKELFTASKVITLQLDYYTSVNGCVPYITLAVQYLNENFEMVTFTLATEKFERPHSAVRTGEKVTQVLETYGLHDRIII</sequence>
<evidence type="ECO:0000256" key="3">
    <source>
        <dbReference type="ARBA" id="ARBA00022771"/>
    </source>
</evidence>
<evidence type="ECO:0000256" key="5">
    <source>
        <dbReference type="ARBA" id="ARBA00023242"/>
    </source>
</evidence>
<organism evidence="6 7">
    <name type="scientific">Clunio marinus</name>
    <dbReference type="NCBI Taxonomy" id="568069"/>
    <lineage>
        <taxon>Eukaryota</taxon>
        <taxon>Metazoa</taxon>
        <taxon>Ecdysozoa</taxon>
        <taxon>Arthropoda</taxon>
        <taxon>Hexapoda</taxon>
        <taxon>Insecta</taxon>
        <taxon>Pterygota</taxon>
        <taxon>Neoptera</taxon>
        <taxon>Endopterygota</taxon>
        <taxon>Diptera</taxon>
        <taxon>Nematocera</taxon>
        <taxon>Chironomoidea</taxon>
        <taxon>Chironomidae</taxon>
        <taxon>Clunio</taxon>
    </lineage>
</organism>
<evidence type="ECO:0000313" key="7">
    <source>
        <dbReference type="Proteomes" id="UP000183832"/>
    </source>
</evidence>
<keyword evidence="4" id="KW-0862">Zinc</keyword>